<evidence type="ECO:0000256" key="6">
    <source>
        <dbReference type="SAM" id="Phobius"/>
    </source>
</evidence>
<dbReference type="InterPro" id="IPR052337">
    <property type="entry name" value="SAT4-like"/>
</dbReference>
<evidence type="ECO:0000256" key="2">
    <source>
        <dbReference type="ARBA" id="ARBA00022692"/>
    </source>
</evidence>
<accession>A0A0C3E1V4</accession>
<comment type="subcellular location">
    <subcellularLocation>
        <location evidence="1">Membrane</location>
        <topology evidence="1">Multi-pass membrane protein</topology>
    </subcellularLocation>
</comment>
<dbReference type="OrthoDB" id="3903189at2759"/>
<dbReference type="InterPro" id="IPR049326">
    <property type="entry name" value="Rhodopsin_dom_fungi"/>
</dbReference>
<sequence>MTDSRLVESWTWYGFASLTFVWRCISRVIRLGGWRYFQLEDLLMLITFVRIFLFLLCFEELLNDTQGFYTNVIVWVNIQEAHPFTNILPSTGTAGMTTAEIDDRIYGSKVTFTIEESMLMTQWGCKVCMCLLYYKLTAGLKQQRLVQFLGAYIILGWLITEIFFFGIWCRPFLNYFRVFDANDLQCETSGKHLIMSYVFNLSSDLLMLCVPIPLLLKSQLAWKQKVTITGIFSLGIFVIISATLNRYYCFAHPDSILWIFWYVREASTAVIVTNVPHCYALLRKLFNLEAFGSLFSGVSRSKRSQNSKYAPASIELNQLHQGKHGIRIEDGSESIEHFASKDPLPLKIWQRSEYSINDNDASEVQWSEAEERSIRRGRIGTKTTVGATMSKENTSMV</sequence>
<feature type="domain" description="Rhodopsin" evidence="7">
    <location>
        <begin position="24"/>
        <end position="284"/>
    </location>
</feature>
<evidence type="ECO:0000256" key="4">
    <source>
        <dbReference type="ARBA" id="ARBA00023136"/>
    </source>
</evidence>
<evidence type="ECO:0000313" key="8">
    <source>
        <dbReference type="EMBL" id="KIN08293.1"/>
    </source>
</evidence>
<feature type="transmembrane region" description="Helical" evidence="6">
    <location>
        <begin position="12"/>
        <end position="30"/>
    </location>
</feature>
<name>A0A0C3E1V4_OIDMZ</name>
<dbReference type="PANTHER" id="PTHR33048">
    <property type="entry name" value="PTH11-LIKE INTEGRAL MEMBRANE PROTEIN (AFU_ORTHOLOGUE AFUA_5G11245)"/>
    <property type="match status" value="1"/>
</dbReference>
<dbReference type="STRING" id="913774.A0A0C3E1V4"/>
<evidence type="ECO:0000256" key="3">
    <source>
        <dbReference type="ARBA" id="ARBA00022989"/>
    </source>
</evidence>
<dbReference type="AlphaFoldDB" id="A0A0C3E1V4"/>
<evidence type="ECO:0000256" key="5">
    <source>
        <dbReference type="ARBA" id="ARBA00038359"/>
    </source>
</evidence>
<evidence type="ECO:0000313" key="9">
    <source>
        <dbReference type="Proteomes" id="UP000054321"/>
    </source>
</evidence>
<gene>
    <name evidence="8" type="ORF">OIDMADRAFT_23104</name>
</gene>
<organism evidence="8 9">
    <name type="scientific">Oidiodendron maius (strain Zn)</name>
    <dbReference type="NCBI Taxonomy" id="913774"/>
    <lineage>
        <taxon>Eukaryota</taxon>
        <taxon>Fungi</taxon>
        <taxon>Dikarya</taxon>
        <taxon>Ascomycota</taxon>
        <taxon>Pezizomycotina</taxon>
        <taxon>Leotiomycetes</taxon>
        <taxon>Leotiomycetes incertae sedis</taxon>
        <taxon>Myxotrichaceae</taxon>
        <taxon>Oidiodendron</taxon>
    </lineage>
</organism>
<reference evidence="9" key="2">
    <citation type="submission" date="2015-01" db="EMBL/GenBank/DDBJ databases">
        <title>Evolutionary Origins and Diversification of the Mycorrhizal Mutualists.</title>
        <authorList>
            <consortium name="DOE Joint Genome Institute"/>
            <consortium name="Mycorrhizal Genomics Consortium"/>
            <person name="Kohler A."/>
            <person name="Kuo A."/>
            <person name="Nagy L.G."/>
            <person name="Floudas D."/>
            <person name="Copeland A."/>
            <person name="Barry K.W."/>
            <person name="Cichocki N."/>
            <person name="Veneault-Fourrey C."/>
            <person name="LaButti K."/>
            <person name="Lindquist E.A."/>
            <person name="Lipzen A."/>
            <person name="Lundell T."/>
            <person name="Morin E."/>
            <person name="Murat C."/>
            <person name="Riley R."/>
            <person name="Ohm R."/>
            <person name="Sun H."/>
            <person name="Tunlid A."/>
            <person name="Henrissat B."/>
            <person name="Grigoriev I.V."/>
            <person name="Hibbett D.S."/>
            <person name="Martin F."/>
        </authorList>
    </citation>
    <scope>NUCLEOTIDE SEQUENCE [LARGE SCALE GENOMIC DNA]</scope>
    <source>
        <strain evidence="9">Zn</strain>
    </source>
</reference>
<keyword evidence="9" id="KW-1185">Reference proteome</keyword>
<comment type="similarity">
    <text evidence="5">Belongs to the SAT4 family.</text>
</comment>
<dbReference type="GO" id="GO:0016020">
    <property type="term" value="C:membrane"/>
    <property type="evidence" value="ECO:0007669"/>
    <property type="project" value="UniProtKB-SubCell"/>
</dbReference>
<feature type="transmembrane region" description="Helical" evidence="6">
    <location>
        <begin position="148"/>
        <end position="173"/>
    </location>
</feature>
<keyword evidence="2 6" id="KW-0812">Transmembrane</keyword>
<dbReference type="InParanoid" id="A0A0C3E1V4"/>
<dbReference type="HOGENOM" id="CLU_019101_2_2_1"/>
<evidence type="ECO:0000259" key="7">
    <source>
        <dbReference type="Pfam" id="PF20684"/>
    </source>
</evidence>
<dbReference type="PANTHER" id="PTHR33048:SF110">
    <property type="entry name" value="UBID FAMILY DECARBOXYLASE"/>
    <property type="match status" value="1"/>
</dbReference>
<keyword evidence="3 6" id="KW-1133">Transmembrane helix</keyword>
<dbReference type="Proteomes" id="UP000054321">
    <property type="component" value="Unassembled WGS sequence"/>
</dbReference>
<proteinExistence type="inferred from homology"/>
<reference evidence="8 9" key="1">
    <citation type="submission" date="2014-04" db="EMBL/GenBank/DDBJ databases">
        <authorList>
            <consortium name="DOE Joint Genome Institute"/>
            <person name="Kuo A."/>
            <person name="Martino E."/>
            <person name="Perotto S."/>
            <person name="Kohler A."/>
            <person name="Nagy L.G."/>
            <person name="Floudas D."/>
            <person name="Copeland A."/>
            <person name="Barry K.W."/>
            <person name="Cichocki N."/>
            <person name="Veneault-Fourrey C."/>
            <person name="LaButti K."/>
            <person name="Lindquist E.A."/>
            <person name="Lipzen A."/>
            <person name="Lundell T."/>
            <person name="Morin E."/>
            <person name="Murat C."/>
            <person name="Sun H."/>
            <person name="Tunlid A."/>
            <person name="Henrissat B."/>
            <person name="Grigoriev I.V."/>
            <person name="Hibbett D.S."/>
            <person name="Martin F."/>
            <person name="Nordberg H.P."/>
            <person name="Cantor M.N."/>
            <person name="Hua S.X."/>
        </authorList>
    </citation>
    <scope>NUCLEOTIDE SEQUENCE [LARGE SCALE GENOMIC DNA]</scope>
    <source>
        <strain evidence="8 9">Zn</strain>
    </source>
</reference>
<feature type="transmembrane region" description="Helical" evidence="6">
    <location>
        <begin position="193"/>
        <end position="216"/>
    </location>
</feature>
<dbReference type="Pfam" id="PF20684">
    <property type="entry name" value="Fung_rhodopsin"/>
    <property type="match status" value="1"/>
</dbReference>
<evidence type="ECO:0000256" key="1">
    <source>
        <dbReference type="ARBA" id="ARBA00004141"/>
    </source>
</evidence>
<protein>
    <recommendedName>
        <fullName evidence="7">Rhodopsin domain-containing protein</fullName>
    </recommendedName>
</protein>
<feature type="transmembrane region" description="Helical" evidence="6">
    <location>
        <begin position="228"/>
        <end position="248"/>
    </location>
</feature>
<keyword evidence="4 6" id="KW-0472">Membrane</keyword>
<dbReference type="EMBL" id="KN832870">
    <property type="protein sequence ID" value="KIN08293.1"/>
    <property type="molecule type" value="Genomic_DNA"/>
</dbReference>